<name>A0A183F7C5_HELPZ</name>
<evidence type="ECO:0000313" key="2">
    <source>
        <dbReference type="Proteomes" id="UP000050761"/>
    </source>
</evidence>
<dbReference type="WBParaSite" id="HPBE_0000206701-mRNA-1">
    <property type="protein sequence ID" value="HPBE_0000206701-mRNA-1"/>
    <property type="gene ID" value="HPBE_0000206701"/>
</dbReference>
<protein>
    <submittedName>
        <fullName evidence="3">C-type lectin domain-containing protein</fullName>
    </submittedName>
</protein>
<gene>
    <name evidence="1" type="ORF">HPBE_LOCUS2068</name>
</gene>
<dbReference type="OrthoDB" id="5875363at2759"/>
<reference evidence="3" key="2">
    <citation type="submission" date="2019-09" db="UniProtKB">
        <authorList>
            <consortium name="WormBaseParasite"/>
        </authorList>
    </citation>
    <scope>IDENTIFICATION</scope>
</reference>
<proteinExistence type="predicted"/>
<dbReference type="EMBL" id="UZAH01002740">
    <property type="protein sequence ID" value="VDO22904.1"/>
    <property type="molecule type" value="Genomic_DNA"/>
</dbReference>
<evidence type="ECO:0000313" key="3">
    <source>
        <dbReference type="WBParaSite" id="HPBE_0000206701-mRNA-1"/>
    </source>
</evidence>
<evidence type="ECO:0000313" key="1">
    <source>
        <dbReference type="EMBL" id="VDO22904.1"/>
    </source>
</evidence>
<accession>A0A3P7UGJ5</accession>
<sequence length="218" mass="24341">PIESCLFIQQSACPCSGVVVQSNDQPHCWEVLPRPASTWIDADVTCESVGGHLGHPNGTESKEIFSYVQKVACMLLKADCFPELHKTTGSAQAGIYALLCPGNSIYGLLPNDTTFVKVCRSLPSAKEKTILRMLSLISIYVTRSTKTQHMLRWEVSGGCHVYQESKFFLRVPYMPIMLSFVSESVMWGFPLFRSRLSVWKQQNTVLSTGWPRKTSDGE</sequence>
<dbReference type="AlphaFoldDB" id="A0A183F7C5"/>
<accession>A0A183F7C5</accession>
<reference evidence="1 2" key="1">
    <citation type="submission" date="2018-11" db="EMBL/GenBank/DDBJ databases">
        <authorList>
            <consortium name="Pathogen Informatics"/>
        </authorList>
    </citation>
    <scope>NUCLEOTIDE SEQUENCE [LARGE SCALE GENOMIC DNA]</scope>
</reference>
<dbReference type="Proteomes" id="UP000050761">
    <property type="component" value="Unassembled WGS sequence"/>
</dbReference>
<keyword evidence="2" id="KW-1185">Reference proteome</keyword>
<organism evidence="2 3">
    <name type="scientific">Heligmosomoides polygyrus</name>
    <name type="common">Parasitic roundworm</name>
    <dbReference type="NCBI Taxonomy" id="6339"/>
    <lineage>
        <taxon>Eukaryota</taxon>
        <taxon>Metazoa</taxon>
        <taxon>Ecdysozoa</taxon>
        <taxon>Nematoda</taxon>
        <taxon>Chromadorea</taxon>
        <taxon>Rhabditida</taxon>
        <taxon>Rhabditina</taxon>
        <taxon>Rhabditomorpha</taxon>
        <taxon>Strongyloidea</taxon>
        <taxon>Heligmosomidae</taxon>
        <taxon>Heligmosomoides</taxon>
    </lineage>
</organism>